<reference evidence="1" key="1">
    <citation type="journal article" date="2017" name="Gigascience">
        <title>The first near-complete assembly of the hexaploid bread wheat genome, Triticum aestivum.</title>
        <authorList>
            <person name="Zimin A.V."/>
            <person name="Puiu D."/>
            <person name="Hall R."/>
            <person name="Kingan S."/>
            <person name="Clavijo B.J."/>
            <person name="Salzberg S.L."/>
        </authorList>
    </citation>
    <scope>NUCLEOTIDE SEQUENCE</scope>
    <source>
        <tissue evidence="1">Leaf</tissue>
    </source>
</reference>
<sequence>DAGRAMQIPGKCG</sequence>
<accession>A0A9R1JQ58</accession>
<comment type="caution">
    <text evidence="1">The sequence shown here is derived from an EMBL/GenBank/DDBJ whole genome shotgun (WGS) entry which is preliminary data.</text>
</comment>
<protein>
    <submittedName>
        <fullName evidence="1">Uncharacterized protein</fullName>
    </submittedName>
</protein>
<reference evidence="1" key="2">
    <citation type="submission" date="2020-03" db="EMBL/GenBank/DDBJ databases">
        <title>The second near-complete assembly of the hexaploid bread wheat (Triticum aestivum) genome.</title>
        <authorList>
            <person name="Zimin A.V."/>
            <person name="Puiu D."/>
            <person name="Shumante A."/>
            <person name="Alonge M."/>
            <person name="Salzberg S.L."/>
        </authorList>
    </citation>
    <scope>NUCLEOTIDE SEQUENCE</scope>
    <source>
        <tissue evidence="1">Leaf</tissue>
    </source>
</reference>
<feature type="non-terminal residue" evidence="1">
    <location>
        <position position="13"/>
    </location>
</feature>
<organism evidence="1">
    <name type="scientific">Triticum aestivum</name>
    <name type="common">Wheat</name>
    <dbReference type="NCBI Taxonomy" id="4565"/>
    <lineage>
        <taxon>Eukaryota</taxon>
        <taxon>Viridiplantae</taxon>
        <taxon>Streptophyta</taxon>
        <taxon>Embryophyta</taxon>
        <taxon>Tracheophyta</taxon>
        <taxon>Spermatophyta</taxon>
        <taxon>Magnoliopsida</taxon>
        <taxon>Liliopsida</taxon>
        <taxon>Poales</taxon>
        <taxon>Poaceae</taxon>
        <taxon>BOP clade</taxon>
        <taxon>Pooideae</taxon>
        <taxon>Triticodae</taxon>
        <taxon>Triticeae</taxon>
        <taxon>Triticinae</taxon>
        <taxon>Triticum</taxon>
    </lineage>
</organism>
<name>A0A9R1JQ58_WHEAT</name>
<evidence type="ECO:0000313" key="1">
    <source>
        <dbReference type="EMBL" id="KAF7025314.1"/>
    </source>
</evidence>
<feature type="non-terminal residue" evidence="1">
    <location>
        <position position="1"/>
    </location>
</feature>
<gene>
    <name evidence="1" type="ORF">CFC21_037515</name>
</gene>
<dbReference type="EMBL" id="CM022217">
    <property type="protein sequence ID" value="KAF7025314.1"/>
    <property type="molecule type" value="Genomic_DNA"/>
</dbReference>
<proteinExistence type="predicted"/>
<dbReference type="Proteomes" id="UP000815260">
    <property type="component" value="Chromosome 3A"/>
</dbReference>